<organism evidence="7 8">
    <name type="scientific">Endomicrobium trichonymphae</name>
    <dbReference type="NCBI Taxonomy" id="1408204"/>
    <lineage>
        <taxon>Bacteria</taxon>
        <taxon>Pseudomonadati</taxon>
        <taxon>Elusimicrobiota</taxon>
        <taxon>Endomicrobiia</taxon>
        <taxon>Endomicrobiales</taxon>
        <taxon>Endomicrobiaceae</taxon>
        <taxon>Candidatus Endomicrobiellum</taxon>
    </lineage>
</organism>
<comment type="caution">
    <text evidence="7">The sequence shown here is derived from an EMBL/GenBank/DDBJ whole genome shotgun (WGS) entry which is preliminary data.</text>
</comment>
<dbReference type="GO" id="GO:0006412">
    <property type="term" value="P:translation"/>
    <property type="evidence" value="ECO:0007669"/>
    <property type="project" value="UniProtKB-UniRule"/>
</dbReference>
<keyword evidence="2 5" id="KW-0689">Ribosomal protein</keyword>
<comment type="subunit">
    <text evidence="5">Part of the 50S ribosomal subunit.</text>
</comment>
<evidence type="ECO:0000256" key="1">
    <source>
        <dbReference type="ARBA" id="ARBA00010528"/>
    </source>
</evidence>
<evidence type="ECO:0000313" key="8">
    <source>
        <dbReference type="Proteomes" id="UP000095237"/>
    </source>
</evidence>
<dbReference type="HAMAP" id="MF_01328_B">
    <property type="entry name" value="Ribosomal_uL4_B"/>
    <property type="match status" value="1"/>
</dbReference>
<dbReference type="InterPro" id="IPR023574">
    <property type="entry name" value="Ribosomal_uL4_dom_sf"/>
</dbReference>
<evidence type="ECO:0000313" key="7">
    <source>
        <dbReference type="EMBL" id="OEG70077.1"/>
    </source>
</evidence>
<dbReference type="NCBIfam" id="TIGR03953">
    <property type="entry name" value="rplD_bact"/>
    <property type="match status" value="1"/>
</dbReference>
<feature type="region of interest" description="Disordered" evidence="6">
    <location>
        <begin position="50"/>
        <end position="77"/>
    </location>
</feature>
<gene>
    <name evidence="5" type="primary">rplD</name>
    <name evidence="7" type="ORF">ATZ36_01650</name>
</gene>
<evidence type="ECO:0000256" key="2">
    <source>
        <dbReference type="ARBA" id="ARBA00022980"/>
    </source>
</evidence>
<dbReference type="Proteomes" id="UP000095237">
    <property type="component" value="Unassembled WGS sequence"/>
</dbReference>
<dbReference type="AlphaFoldDB" id="A0A1E5IHW1"/>
<dbReference type="Gene3D" id="3.40.1370.10">
    <property type="match status" value="1"/>
</dbReference>
<evidence type="ECO:0000256" key="3">
    <source>
        <dbReference type="ARBA" id="ARBA00023274"/>
    </source>
</evidence>
<reference evidence="7 8" key="1">
    <citation type="submission" date="2015-11" db="EMBL/GenBank/DDBJ databases">
        <title>Evidence for parallel genomic evolution in an endosymbiosis of termite gut flagellates.</title>
        <authorList>
            <person name="Zheng H."/>
        </authorList>
    </citation>
    <scope>NUCLEOTIDE SEQUENCE [LARGE SCALE GENOMIC DNA]</scope>
    <source>
        <strain evidence="7 8">CET450</strain>
    </source>
</reference>
<proteinExistence type="inferred from homology"/>
<evidence type="ECO:0000256" key="6">
    <source>
        <dbReference type="SAM" id="MobiDB-lite"/>
    </source>
</evidence>
<keyword evidence="3 5" id="KW-0687">Ribonucleoprotein</keyword>
<dbReference type="GO" id="GO:0003735">
    <property type="term" value="F:structural constituent of ribosome"/>
    <property type="evidence" value="ECO:0007669"/>
    <property type="project" value="InterPro"/>
</dbReference>
<sequence length="206" mass="22926">METIVYDAKGEEKGKIELPDSFGMEVSVALLHEVTTAYLNNLRAGTHKTKTRGEVSFSGAKPWKQKGTGNARAGQKNSPLWRKGGIIFGPQPRDYYTKMSKQKKRLSLNMAFSAQLKNGNIIVVDSVKISEIKTKKVTELIKNLKACGKKIVFAIPHDADFKVAARNIKNVVVENIKNINAYQVLWADKLIITPEAVDLIKERQSA</sequence>
<name>A0A1E5IHW1_ENDTX</name>
<evidence type="ECO:0000256" key="5">
    <source>
        <dbReference type="HAMAP-Rule" id="MF_01328"/>
    </source>
</evidence>
<dbReference type="PANTHER" id="PTHR10746">
    <property type="entry name" value="50S RIBOSOMAL PROTEIN L4"/>
    <property type="match status" value="1"/>
</dbReference>
<protein>
    <recommendedName>
        <fullName evidence="4 5">Large ribosomal subunit protein uL4</fullName>
    </recommendedName>
</protein>
<dbReference type="GO" id="GO:0005840">
    <property type="term" value="C:ribosome"/>
    <property type="evidence" value="ECO:0007669"/>
    <property type="project" value="UniProtKB-KW"/>
</dbReference>
<comment type="similarity">
    <text evidence="1 5">Belongs to the universal ribosomal protein uL4 family.</text>
</comment>
<keyword evidence="5" id="KW-0694">RNA-binding</keyword>
<evidence type="ECO:0000256" key="4">
    <source>
        <dbReference type="ARBA" id="ARBA00035244"/>
    </source>
</evidence>
<dbReference type="PANTHER" id="PTHR10746:SF6">
    <property type="entry name" value="LARGE RIBOSOMAL SUBUNIT PROTEIN UL4M"/>
    <property type="match status" value="1"/>
</dbReference>
<accession>A0A1E5IHW1</accession>
<dbReference type="SUPFAM" id="SSF52166">
    <property type="entry name" value="Ribosomal protein L4"/>
    <property type="match status" value="1"/>
</dbReference>
<dbReference type="GO" id="GO:1990904">
    <property type="term" value="C:ribonucleoprotein complex"/>
    <property type="evidence" value="ECO:0007669"/>
    <property type="project" value="UniProtKB-KW"/>
</dbReference>
<dbReference type="InterPro" id="IPR013005">
    <property type="entry name" value="Ribosomal_uL4-like"/>
</dbReference>
<keyword evidence="8" id="KW-1185">Reference proteome</keyword>
<keyword evidence="5" id="KW-0699">rRNA-binding</keyword>
<dbReference type="GO" id="GO:0019843">
    <property type="term" value="F:rRNA binding"/>
    <property type="evidence" value="ECO:0007669"/>
    <property type="project" value="UniProtKB-UniRule"/>
</dbReference>
<comment type="function">
    <text evidence="5">Forms part of the polypeptide exit tunnel.</text>
</comment>
<comment type="function">
    <text evidence="5">One of the primary rRNA binding proteins, this protein initially binds near the 5'-end of the 23S rRNA. It is important during the early stages of 50S assembly. It makes multiple contacts with different domains of the 23S rRNA in the assembled 50S subunit and ribosome.</text>
</comment>
<dbReference type="InterPro" id="IPR002136">
    <property type="entry name" value="Ribosomal_uL4"/>
</dbReference>
<dbReference type="EMBL" id="LNVX01000479">
    <property type="protein sequence ID" value="OEG70077.1"/>
    <property type="molecule type" value="Genomic_DNA"/>
</dbReference>
<dbReference type="Pfam" id="PF00573">
    <property type="entry name" value="Ribosomal_L4"/>
    <property type="match status" value="1"/>
</dbReference>